<dbReference type="InterPro" id="IPR020568">
    <property type="entry name" value="Ribosomal_Su5_D2-typ_SF"/>
</dbReference>
<reference evidence="16" key="1">
    <citation type="submission" date="2020-05" db="EMBL/GenBank/DDBJ databases">
        <title>Mycena genomes resolve the evolution of fungal bioluminescence.</title>
        <authorList>
            <person name="Tsai I.J."/>
        </authorList>
    </citation>
    <scope>NUCLEOTIDE SEQUENCE</scope>
    <source>
        <strain evidence="16">171206Taipei</strain>
    </source>
</reference>
<evidence type="ECO:0000256" key="3">
    <source>
        <dbReference type="ARBA" id="ARBA00006082"/>
    </source>
</evidence>
<dbReference type="Gene3D" id="3.30.565.10">
    <property type="entry name" value="Histidine kinase-like ATPase, C-terminal domain"/>
    <property type="match status" value="1"/>
</dbReference>
<dbReference type="InterPro" id="IPR002099">
    <property type="entry name" value="MutL/Mlh/PMS"/>
</dbReference>
<dbReference type="Pfam" id="PF02225">
    <property type="entry name" value="PA"/>
    <property type="match status" value="1"/>
</dbReference>
<keyword evidence="17" id="KW-1185">Reference proteome</keyword>
<dbReference type="InterPro" id="IPR038973">
    <property type="entry name" value="MutL/Mlh/Pms-like"/>
</dbReference>
<dbReference type="InterPro" id="IPR013907">
    <property type="entry name" value="Sds3"/>
</dbReference>
<feature type="region of interest" description="Disordered" evidence="13">
    <location>
        <begin position="1341"/>
        <end position="1393"/>
    </location>
</feature>
<dbReference type="SMART" id="SM01340">
    <property type="entry name" value="DNA_mis_repair"/>
    <property type="match status" value="1"/>
</dbReference>
<dbReference type="PANTHER" id="PTHR10073">
    <property type="entry name" value="DNA MISMATCH REPAIR PROTEIN MLH, PMS, MUTL"/>
    <property type="match status" value="1"/>
</dbReference>
<dbReference type="InterPro" id="IPR014762">
    <property type="entry name" value="DNA_mismatch_repair_CS"/>
</dbReference>
<dbReference type="InterPro" id="IPR014790">
    <property type="entry name" value="MutL_C"/>
</dbReference>
<feature type="transmembrane region" description="Helical" evidence="14">
    <location>
        <begin position="1284"/>
        <end position="1308"/>
    </location>
</feature>
<dbReference type="PROSITE" id="PS00058">
    <property type="entry name" value="DNA_MISMATCH_REPAIR_1"/>
    <property type="match status" value="1"/>
</dbReference>
<dbReference type="GO" id="GO:0030983">
    <property type="term" value="F:mismatched DNA binding"/>
    <property type="evidence" value="ECO:0007669"/>
    <property type="project" value="InterPro"/>
</dbReference>
<dbReference type="GO" id="GO:0005524">
    <property type="term" value="F:ATP binding"/>
    <property type="evidence" value="ECO:0007669"/>
    <property type="project" value="InterPro"/>
</dbReference>
<dbReference type="GO" id="GO:0032300">
    <property type="term" value="C:mismatch repair complex"/>
    <property type="evidence" value="ECO:0007669"/>
    <property type="project" value="InterPro"/>
</dbReference>
<dbReference type="PROSITE" id="PS50089">
    <property type="entry name" value="ZF_RING_2"/>
    <property type="match status" value="1"/>
</dbReference>
<evidence type="ECO:0000256" key="11">
    <source>
        <dbReference type="ARBA" id="ARBA00023242"/>
    </source>
</evidence>
<evidence type="ECO:0000256" key="14">
    <source>
        <dbReference type="SAM" id="Phobius"/>
    </source>
</evidence>
<feature type="compositionally biased region" description="Low complexity" evidence="13">
    <location>
        <begin position="9"/>
        <end position="24"/>
    </location>
</feature>
<dbReference type="GO" id="GO:0061982">
    <property type="term" value="P:meiosis I cell cycle process"/>
    <property type="evidence" value="ECO:0007669"/>
    <property type="project" value="UniProtKB-ARBA"/>
</dbReference>
<evidence type="ECO:0000256" key="2">
    <source>
        <dbReference type="ARBA" id="ARBA00004370"/>
    </source>
</evidence>
<dbReference type="InterPro" id="IPR037198">
    <property type="entry name" value="MutL_C_sf"/>
</dbReference>
<evidence type="ECO:0000313" key="17">
    <source>
        <dbReference type="Proteomes" id="UP000636479"/>
    </source>
</evidence>
<evidence type="ECO:0000256" key="8">
    <source>
        <dbReference type="ARBA" id="ARBA00023015"/>
    </source>
</evidence>
<dbReference type="PANTHER" id="PTHR10073:SF47">
    <property type="entry name" value="DNA MISMATCH REPAIR PROTEIN MLH3"/>
    <property type="match status" value="1"/>
</dbReference>
<sequence>MQPNLNAFPYPSSSHYHPVPGPSSRVEDTKKDPAKKRKELSGKLNKEMSDRRDESRQYTETVNMLQRTATQLAHKPESVPLYELRLLPLSIERSSLLVSIELEERHAIDCAVMAFEEERQRVEEEYKRGRDRVRERLLEGIEERRRRAREDREGEGTGGDASMEQNRPHITRKLRNKLGTSPPPTPLGAAVPNPALPVTTGPFLNPHSLSVDEIPSPFPMSLTAGASSSTTGVPVTVPAVGANGRRRHKGSGTHLSQAIGGLGKSLAALTGCKESEIDSDLGEIRRAKRRRAAQDVHEDAMDAIEPLPDVTRSKLRSTQILTSLSQIVSELLQNSLDAGARQVDIGVDCEEWTCWVRDDGCGMSKEGLDILNRGLEAGRYGTSKAYTLDSLNSLSTFGFRGEALASCGDICCLEIASRTAHGKETWSVIIKGSKSLYKGPAVRWRRESSGTTVCIRDAFYNLPVRRLSHASPARTMDAIRRQIETFALVFPQVSFSLKNIHNAKDDRDMVLRVPKTTSTLTMFRHLYGRALVQHVEEVDLKSDGLRFEGFISLDGAQSKAYQFLYINRHPISLCDLHHVIDVQFASSSFSKHAYEEDGETSVRNVIRRSPRKTEKRAVYVINITVPPQNVDNCLEPAKAVVHIRNKTTVVGLLIEIVRSFLLRHGFTPHEPPRPGSPSPRKRHKLEHESFDDSGYAEMEPPSTIRDLQPSRYNTPEPFITREKEHEVLWSDPNTGHVYVINTRTGNSYKQSDPPQTERATAVQRRTLSNQNVDIDNMPEWIQQALEANNVFAVAEKRIPHLTTPGYTHEPQFSDYLRQGADPAGSTSYRFKKSDLQNARVIEQIDRKFVACLIDDTLVLIDQHAADERIRVERFLKELCLGYLANAAHKEHGGIKTRKLDPPLPVLVTCHEASHLAKQQVGIELSHWGFGFVDTGDKPVESSGYTQVFVDSLPEVVADKLLMDSELRDFIKGFLGRIEDDPFTIQIPPQTQESDDEFSWLNALRCCPQQLLDLVNSKACRGAIMFNDPLTITQCRKLVDNLAKTAFPFQCAHGRPSLAPLIDLVLWPILFPFVTLVSGVPRPTDLVATKRVSIKSERSWLWGWAFGAESTVSVVDRSPIVSFASRPAAFGAEINDPILGYVIPLSSFTAPCEASNSSELFVPPNNACPRLCISGPHRPDPSETWIALVQRGGGCEFVRKVREAQRLGARAVVVGGEDPEISGYPDVLVNMYSPEDASDVKIASTFIRYSDYITLFNLILASSTSHDGLQTLSLLITAEYSAWEWYSPIITFIVILLLPSALTFITLLVHRIRAARAAQRERAPEEVVHKLPWRVWTGSGWEKHESGEDPYAETDPSLTQGQTDTEQEATDKPNVEEGETSNSSQSDPSTSAATELTTTAPLPWFDQQLECAICLSEFEKGDKVRVLPCHHIFHLAEVDEWLIQRKKLCPVCKADVTQPPADPHVPSVAASSSEDATERTPLLENPA</sequence>
<dbReference type="GO" id="GO:0005654">
    <property type="term" value="C:nucleoplasm"/>
    <property type="evidence" value="ECO:0007669"/>
    <property type="project" value="UniProtKB-ARBA"/>
</dbReference>
<organism evidence="16 17">
    <name type="scientific">Mycena indigotica</name>
    <dbReference type="NCBI Taxonomy" id="2126181"/>
    <lineage>
        <taxon>Eukaryota</taxon>
        <taxon>Fungi</taxon>
        <taxon>Dikarya</taxon>
        <taxon>Basidiomycota</taxon>
        <taxon>Agaricomycotina</taxon>
        <taxon>Agaricomycetes</taxon>
        <taxon>Agaricomycetidae</taxon>
        <taxon>Agaricales</taxon>
        <taxon>Marasmiineae</taxon>
        <taxon>Mycenaceae</taxon>
        <taxon>Mycena</taxon>
    </lineage>
</organism>
<dbReference type="InterPro" id="IPR036890">
    <property type="entry name" value="HATPase_C_sf"/>
</dbReference>
<dbReference type="Pfam" id="PF13639">
    <property type="entry name" value="zf-RING_2"/>
    <property type="match status" value="1"/>
</dbReference>
<dbReference type="InterPro" id="IPR001841">
    <property type="entry name" value="Znf_RING"/>
</dbReference>
<accession>A0A8H6SQ98</accession>
<comment type="subcellular location">
    <subcellularLocation>
        <location evidence="2">Membrane</location>
    </subcellularLocation>
    <subcellularLocation>
        <location evidence="1">Nucleus</location>
    </subcellularLocation>
</comment>
<dbReference type="SUPFAM" id="SSF55874">
    <property type="entry name" value="ATPase domain of HSP90 chaperone/DNA topoisomerase II/histidine kinase"/>
    <property type="match status" value="1"/>
</dbReference>
<evidence type="ECO:0000256" key="9">
    <source>
        <dbReference type="ARBA" id="ARBA00023136"/>
    </source>
</evidence>
<keyword evidence="10" id="KW-0804">Transcription</keyword>
<dbReference type="FunFam" id="3.30.40.10:FF:000388">
    <property type="entry name" value="Putative RING zinc finger domain superfamily protein"/>
    <property type="match status" value="1"/>
</dbReference>
<dbReference type="SUPFAM" id="SSF54211">
    <property type="entry name" value="Ribosomal protein S5 domain 2-like"/>
    <property type="match status" value="1"/>
</dbReference>
<evidence type="ECO:0000256" key="13">
    <source>
        <dbReference type="SAM" id="MobiDB-lite"/>
    </source>
</evidence>
<keyword evidence="6" id="KW-0227">DNA damage</keyword>
<dbReference type="InterPro" id="IPR014721">
    <property type="entry name" value="Ribsml_uS5_D2-typ_fold_subgr"/>
</dbReference>
<feature type="domain" description="RING-type" evidence="15">
    <location>
        <begin position="1410"/>
        <end position="1452"/>
    </location>
</feature>
<feature type="region of interest" description="Disordered" evidence="13">
    <location>
        <begin position="145"/>
        <end position="194"/>
    </location>
</feature>
<keyword evidence="12" id="KW-0863">Zinc-finger</keyword>
<keyword evidence="7 14" id="KW-1133">Transmembrane helix</keyword>
<dbReference type="InterPro" id="IPR013507">
    <property type="entry name" value="DNA_mismatch_S5_2-like"/>
</dbReference>
<keyword evidence="11" id="KW-0539">Nucleus</keyword>
<feature type="region of interest" description="Disordered" evidence="13">
    <location>
        <begin position="1"/>
        <end position="57"/>
    </location>
</feature>
<protein>
    <submittedName>
        <fullName evidence="16">Mismatch repair-related protein</fullName>
    </submittedName>
</protein>
<dbReference type="GO" id="GO:0016020">
    <property type="term" value="C:membrane"/>
    <property type="evidence" value="ECO:0007669"/>
    <property type="project" value="UniProtKB-SubCell"/>
</dbReference>
<evidence type="ECO:0000313" key="16">
    <source>
        <dbReference type="EMBL" id="KAF7302005.1"/>
    </source>
</evidence>
<evidence type="ECO:0000256" key="5">
    <source>
        <dbReference type="ARBA" id="ARBA00022692"/>
    </source>
</evidence>
<dbReference type="Pfam" id="PF13589">
    <property type="entry name" value="HATPase_c_3"/>
    <property type="match status" value="1"/>
</dbReference>
<feature type="region of interest" description="Disordered" evidence="13">
    <location>
        <begin position="744"/>
        <end position="763"/>
    </location>
</feature>
<dbReference type="InterPro" id="IPR003137">
    <property type="entry name" value="PA_domain"/>
</dbReference>
<keyword evidence="12" id="KW-0479">Metal-binding</keyword>
<evidence type="ECO:0000256" key="7">
    <source>
        <dbReference type="ARBA" id="ARBA00022989"/>
    </source>
</evidence>
<dbReference type="Gene3D" id="3.30.40.10">
    <property type="entry name" value="Zinc/RING finger domain, C3HC4 (zinc finger)"/>
    <property type="match status" value="1"/>
</dbReference>
<keyword evidence="8" id="KW-0805">Transcription regulation</keyword>
<dbReference type="OrthoDB" id="429932at2759"/>
<feature type="region of interest" description="Disordered" evidence="13">
    <location>
        <begin position="1457"/>
        <end position="1486"/>
    </location>
</feature>
<evidence type="ECO:0000256" key="4">
    <source>
        <dbReference type="ARBA" id="ARBA00022491"/>
    </source>
</evidence>
<evidence type="ECO:0000256" key="6">
    <source>
        <dbReference type="ARBA" id="ARBA00022763"/>
    </source>
</evidence>
<dbReference type="GeneID" id="59346877"/>
<gene>
    <name evidence="16" type="ORF">MIND_00766800</name>
</gene>
<dbReference type="SUPFAM" id="SSF118116">
    <property type="entry name" value="DNA mismatch repair protein MutL"/>
    <property type="match status" value="1"/>
</dbReference>
<name>A0A8H6SQ98_9AGAR</name>
<proteinExistence type="inferred from homology"/>
<dbReference type="GO" id="GO:0008270">
    <property type="term" value="F:zinc ion binding"/>
    <property type="evidence" value="ECO:0007669"/>
    <property type="project" value="UniProtKB-KW"/>
</dbReference>
<dbReference type="SMART" id="SM00853">
    <property type="entry name" value="MutL_C"/>
    <property type="match status" value="1"/>
</dbReference>
<comment type="similarity">
    <text evidence="3">Belongs to the DNA mismatch repair MutL/HexB family.</text>
</comment>
<dbReference type="RefSeq" id="XP_037220005.1">
    <property type="nucleotide sequence ID" value="XM_037364361.1"/>
</dbReference>
<keyword evidence="9 14" id="KW-0472">Membrane</keyword>
<feature type="compositionally biased region" description="Low complexity" evidence="13">
    <location>
        <begin position="1380"/>
        <end position="1393"/>
    </location>
</feature>
<keyword evidence="4" id="KW-0678">Repressor</keyword>
<evidence type="ECO:0000256" key="10">
    <source>
        <dbReference type="ARBA" id="ARBA00023163"/>
    </source>
</evidence>
<feature type="compositionally biased region" description="Basic and acidic residues" evidence="13">
    <location>
        <begin position="39"/>
        <end position="57"/>
    </location>
</feature>
<dbReference type="SMART" id="SM01401">
    <property type="entry name" value="Sds3"/>
    <property type="match status" value="1"/>
</dbReference>
<dbReference type="SUPFAM" id="SSF57850">
    <property type="entry name" value="RING/U-box"/>
    <property type="match status" value="1"/>
</dbReference>
<dbReference type="Gene3D" id="3.50.30.30">
    <property type="match status" value="1"/>
</dbReference>
<dbReference type="InterPro" id="IPR013083">
    <property type="entry name" value="Znf_RING/FYVE/PHD"/>
</dbReference>
<dbReference type="NCBIfam" id="TIGR00585">
    <property type="entry name" value="mutl"/>
    <property type="match status" value="1"/>
</dbReference>
<dbReference type="Gene3D" id="3.30.1540.20">
    <property type="entry name" value="MutL, C-terminal domain, dimerisation subdomain"/>
    <property type="match status" value="1"/>
</dbReference>
<feature type="compositionally biased region" description="Basic and acidic residues" evidence="13">
    <location>
        <begin position="145"/>
        <end position="155"/>
    </location>
</feature>
<evidence type="ECO:0000259" key="15">
    <source>
        <dbReference type="PROSITE" id="PS50089"/>
    </source>
</evidence>
<feature type="region of interest" description="Disordered" evidence="13">
    <location>
        <begin position="665"/>
        <end position="711"/>
    </location>
</feature>
<dbReference type="SMART" id="SM00184">
    <property type="entry name" value="RING"/>
    <property type="match status" value="1"/>
</dbReference>
<dbReference type="EMBL" id="JACAZF010000006">
    <property type="protein sequence ID" value="KAF7302005.1"/>
    <property type="molecule type" value="Genomic_DNA"/>
</dbReference>
<dbReference type="InterPro" id="IPR042120">
    <property type="entry name" value="MutL_C_dimsub"/>
</dbReference>
<comment type="caution">
    <text evidence="16">The sequence shown here is derived from an EMBL/GenBank/DDBJ whole genome shotgun (WGS) entry which is preliminary data.</text>
</comment>
<keyword evidence="12" id="KW-0862">Zinc</keyword>
<dbReference type="GO" id="GO:0140664">
    <property type="term" value="F:ATP-dependent DNA damage sensor activity"/>
    <property type="evidence" value="ECO:0007669"/>
    <property type="project" value="InterPro"/>
</dbReference>
<keyword evidence="5 14" id="KW-0812">Transmembrane</keyword>
<dbReference type="GO" id="GO:0006298">
    <property type="term" value="P:mismatch repair"/>
    <property type="evidence" value="ECO:0007669"/>
    <property type="project" value="InterPro"/>
</dbReference>
<dbReference type="GO" id="GO:0016887">
    <property type="term" value="F:ATP hydrolysis activity"/>
    <property type="evidence" value="ECO:0007669"/>
    <property type="project" value="InterPro"/>
</dbReference>
<dbReference type="Gene3D" id="3.30.230.10">
    <property type="match status" value="1"/>
</dbReference>
<evidence type="ECO:0000256" key="1">
    <source>
        <dbReference type="ARBA" id="ARBA00004123"/>
    </source>
</evidence>
<evidence type="ECO:0000256" key="12">
    <source>
        <dbReference type="PROSITE-ProRule" id="PRU00175"/>
    </source>
</evidence>
<dbReference type="Proteomes" id="UP000636479">
    <property type="component" value="Unassembled WGS sequence"/>
</dbReference>
<dbReference type="GO" id="GO:0010468">
    <property type="term" value="P:regulation of gene expression"/>
    <property type="evidence" value="ECO:0007669"/>
    <property type="project" value="UniProtKB-ARBA"/>
</dbReference>